<dbReference type="Gramene" id="OGLUM02G14690.1">
    <property type="protein sequence ID" value="OGLUM02G14690.1"/>
    <property type="gene ID" value="OGLUM02G14690"/>
</dbReference>
<keyword evidence="3" id="KW-1185">Reference proteome</keyword>
<evidence type="ECO:0000313" key="2">
    <source>
        <dbReference type="EnsemblPlants" id="OGLUM02G14690.1"/>
    </source>
</evidence>
<reference evidence="2" key="1">
    <citation type="submission" date="2015-04" db="UniProtKB">
        <authorList>
            <consortium name="EnsemblPlants"/>
        </authorList>
    </citation>
    <scope>IDENTIFICATION</scope>
</reference>
<accession>A0A0D9YRG2</accession>
<dbReference type="HOGENOM" id="CLU_2642400_0_0_1"/>
<organism evidence="2">
    <name type="scientific">Oryza glumipatula</name>
    <dbReference type="NCBI Taxonomy" id="40148"/>
    <lineage>
        <taxon>Eukaryota</taxon>
        <taxon>Viridiplantae</taxon>
        <taxon>Streptophyta</taxon>
        <taxon>Embryophyta</taxon>
        <taxon>Tracheophyta</taxon>
        <taxon>Spermatophyta</taxon>
        <taxon>Magnoliopsida</taxon>
        <taxon>Liliopsida</taxon>
        <taxon>Poales</taxon>
        <taxon>Poaceae</taxon>
        <taxon>BOP clade</taxon>
        <taxon>Oryzoideae</taxon>
        <taxon>Oryzeae</taxon>
        <taxon>Oryzinae</taxon>
        <taxon>Oryza</taxon>
    </lineage>
</organism>
<reference evidence="2" key="2">
    <citation type="submission" date="2018-05" db="EMBL/GenBank/DDBJ databases">
        <title>OgluRS3 (Oryza glumaepatula Reference Sequence Version 3).</title>
        <authorList>
            <person name="Zhang J."/>
            <person name="Kudrna D."/>
            <person name="Lee S."/>
            <person name="Talag J."/>
            <person name="Welchert J."/>
            <person name="Wing R.A."/>
        </authorList>
    </citation>
    <scope>NUCLEOTIDE SEQUENCE [LARGE SCALE GENOMIC DNA]</scope>
</reference>
<name>A0A0D9YRG2_9ORYZ</name>
<feature type="region of interest" description="Disordered" evidence="1">
    <location>
        <begin position="14"/>
        <end position="34"/>
    </location>
</feature>
<dbReference type="AlphaFoldDB" id="A0A0D9YRG2"/>
<proteinExistence type="predicted"/>
<evidence type="ECO:0000313" key="3">
    <source>
        <dbReference type="Proteomes" id="UP000026961"/>
    </source>
</evidence>
<sequence length="79" mass="8626">MAIVTVIPRPQADAEGRYEANPNGASIPLSKDPPPMTKEVNVLVDVSLEKKTIAGTTRYKKNLLLFQLMTSSTNSELQP</sequence>
<dbReference type="EnsemblPlants" id="OGLUM02G14690.1">
    <property type="protein sequence ID" value="OGLUM02G14690.1"/>
    <property type="gene ID" value="OGLUM02G14690"/>
</dbReference>
<evidence type="ECO:0000256" key="1">
    <source>
        <dbReference type="SAM" id="MobiDB-lite"/>
    </source>
</evidence>
<protein>
    <submittedName>
        <fullName evidence="2">Uncharacterized protein</fullName>
    </submittedName>
</protein>
<dbReference type="Proteomes" id="UP000026961">
    <property type="component" value="Chromosome 2"/>
</dbReference>